<evidence type="ECO:0000313" key="1">
    <source>
        <dbReference type="EMBL" id="KAI4832153.1"/>
    </source>
</evidence>
<organism evidence="1 2">
    <name type="scientific">Chaenocephalus aceratus</name>
    <name type="common">Blackfin icefish</name>
    <name type="synonym">Chaenichthys aceratus</name>
    <dbReference type="NCBI Taxonomy" id="36190"/>
    <lineage>
        <taxon>Eukaryota</taxon>
        <taxon>Metazoa</taxon>
        <taxon>Chordata</taxon>
        <taxon>Craniata</taxon>
        <taxon>Vertebrata</taxon>
        <taxon>Euteleostomi</taxon>
        <taxon>Actinopterygii</taxon>
        <taxon>Neopterygii</taxon>
        <taxon>Teleostei</taxon>
        <taxon>Neoteleostei</taxon>
        <taxon>Acanthomorphata</taxon>
        <taxon>Eupercaria</taxon>
        <taxon>Perciformes</taxon>
        <taxon>Notothenioidei</taxon>
        <taxon>Channichthyidae</taxon>
        <taxon>Chaenocephalus</taxon>
    </lineage>
</organism>
<dbReference type="Proteomes" id="UP001057452">
    <property type="component" value="Chromosome 1"/>
</dbReference>
<accession>A0ACB9XXY3</accession>
<name>A0ACB9XXY3_CHAAC</name>
<keyword evidence="2" id="KW-1185">Reference proteome</keyword>
<dbReference type="EMBL" id="CM043785">
    <property type="protein sequence ID" value="KAI4832153.1"/>
    <property type="molecule type" value="Genomic_DNA"/>
</dbReference>
<gene>
    <name evidence="1" type="ORF">KUCAC02_015129</name>
</gene>
<protein>
    <submittedName>
        <fullName evidence="1">Uncharacterized protein</fullName>
    </submittedName>
</protein>
<comment type="caution">
    <text evidence="1">The sequence shown here is derived from an EMBL/GenBank/DDBJ whole genome shotgun (WGS) entry which is preliminary data.</text>
</comment>
<reference evidence="1" key="1">
    <citation type="submission" date="2022-05" db="EMBL/GenBank/DDBJ databases">
        <title>Chromosome-level genome of Chaenocephalus aceratus.</title>
        <authorList>
            <person name="Park H."/>
        </authorList>
    </citation>
    <scope>NUCLEOTIDE SEQUENCE</scope>
    <source>
        <strain evidence="1">KU_202001</strain>
    </source>
</reference>
<sequence>MFECQGGRVQLHYCLTVLSGLLESLFFTGITFGWASLVFVLKMDGYFVGYCINATRAEDQYVSIETSVLLYPATACLVIAGTTLYITNVQVANLFDTYRSTIINVYNGAYDSSAAVFLIIKELDVKRNKDDKTAEAETSALHLLKKPLVEPKQEEGIVNKPCSHLL</sequence>
<evidence type="ECO:0000313" key="2">
    <source>
        <dbReference type="Proteomes" id="UP001057452"/>
    </source>
</evidence>
<proteinExistence type="predicted"/>